<comment type="caution">
    <text evidence="2">The sequence shown here is derived from an EMBL/GenBank/DDBJ whole genome shotgun (WGS) entry which is preliminary data.</text>
</comment>
<sequence>MQRELLKKRSRQQQVRQFKRCISRKKQQKNPGKTESPQDFHQDL</sequence>
<accession>A0A226WTM5</accession>
<feature type="compositionally biased region" description="Basic residues" evidence="1">
    <location>
        <begin position="8"/>
        <end position="28"/>
    </location>
</feature>
<evidence type="ECO:0000313" key="2">
    <source>
        <dbReference type="EMBL" id="OXC74117.1"/>
    </source>
</evidence>
<feature type="region of interest" description="Disordered" evidence="1">
    <location>
        <begin position="1"/>
        <end position="44"/>
    </location>
</feature>
<reference evidence="3" key="1">
    <citation type="submission" date="2017-01" db="EMBL/GenBank/DDBJ databases">
        <title>Genome Analysis of Deinococcus marmoris KOPRI26562.</title>
        <authorList>
            <person name="Kim J.H."/>
            <person name="Oh H.-M."/>
        </authorList>
    </citation>
    <scope>NUCLEOTIDE SEQUENCE [LARGE SCALE GENOMIC DNA]</scope>
    <source>
        <strain evidence="3">PAMC 26633</strain>
    </source>
</reference>
<name>A0A226WTM5_CABSO</name>
<organism evidence="2 3">
    <name type="scientific">Caballeronia sordidicola</name>
    <name type="common">Burkholderia sordidicola</name>
    <dbReference type="NCBI Taxonomy" id="196367"/>
    <lineage>
        <taxon>Bacteria</taxon>
        <taxon>Pseudomonadati</taxon>
        <taxon>Pseudomonadota</taxon>
        <taxon>Betaproteobacteria</taxon>
        <taxon>Burkholderiales</taxon>
        <taxon>Burkholderiaceae</taxon>
        <taxon>Caballeronia</taxon>
    </lineage>
</organism>
<dbReference type="AlphaFoldDB" id="A0A226WTM5"/>
<protein>
    <submittedName>
        <fullName evidence="2">Uncharacterized protein</fullName>
    </submittedName>
</protein>
<gene>
    <name evidence="2" type="ORF">BSU04_33555</name>
</gene>
<dbReference type="EMBL" id="MTHB01000231">
    <property type="protein sequence ID" value="OXC74117.1"/>
    <property type="molecule type" value="Genomic_DNA"/>
</dbReference>
<dbReference type="Proteomes" id="UP000214720">
    <property type="component" value="Unassembled WGS sequence"/>
</dbReference>
<proteinExistence type="predicted"/>
<evidence type="ECO:0000313" key="3">
    <source>
        <dbReference type="Proteomes" id="UP000214720"/>
    </source>
</evidence>
<evidence type="ECO:0000256" key="1">
    <source>
        <dbReference type="SAM" id="MobiDB-lite"/>
    </source>
</evidence>